<gene>
    <name evidence="1" type="ORF">ACHFJ0_05080</name>
</gene>
<protein>
    <submittedName>
        <fullName evidence="1">Uncharacterized protein</fullName>
    </submittedName>
</protein>
<proteinExistence type="predicted"/>
<reference evidence="1 2" key="1">
    <citation type="submission" date="2024-10" db="EMBL/GenBank/DDBJ databases">
        <title>Paracoccus drimophilus sp. nov., a novel bacterium from corn roots in Hunan.</title>
        <authorList>
            <person name="Li X."/>
        </authorList>
    </citation>
    <scope>NUCLEOTIDE SEQUENCE [LARGE SCALE GENOMIC DNA]</scope>
    <source>
        <strain evidence="1 2">NGMCC 1.201697</strain>
    </source>
</reference>
<keyword evidence="2" id="KW-1185">Reference proteome</keyword>
<evidence type="ECO:0000313" key="2">
    <source>
        <dbReference type="Proteomes" id="UP001609376"/>
    </source>
</evidence>
<dbReference type="Proteomes" id="UP001609376">
    <property type="component" value="Unassembled WGS sequence"/>
</dbReference>
<accession>A0ABW7LGY8</accession>
<sequence length="151" mass="17197">MLKPILLPFYEMIEDARQRLGDSAPKIADEVIERAFPGTMMNAEMEGCDRMLRVGIIEAIKDYLRKPPACERQRHFAEISEDFGRIAEKLKSDSYFVPGLNGEGEYVLIKDLVAKPILLDAARKFMRQKGLECISEAQILDELYEAVRASE</sequence>
<name>A0ABW7LGY8_9RHOB</name>
<dbReference type="RefSeq" id="WP_395132463.1">
    <property type="nucleotide sequence ID" value="NZ_JBIMPR010000003.1"/>
</dbReference>
<comment type="caution">
    <text evidence="1">The sequence shown here is derived from an EMBL/GenBank/DDBJ whole genome shotgun (WGS) entry which is preliminary data.</text>
</comment>
<dbReference type="EMBL" id="JBIMPR010000003">
    <property type="protein sequence ID" value="MFH5773604.1"/>
    <property type="molecule type" value="Genomic_DNA"/>
</dbReference>
<organism evidence="1 2">
    <name type="scientific">Paracoccus broussonetiae subsp. drimophilus</name>
    <dbReference type="NCBI Taxonomy" id="3373869"/>
    <lineage>
        <taxon>Bacteria</taxon>
        <taxon>Pseudomonadati</taxon>
        <taxon>Pseudomonadota</taxon>
        <taxon>Alphaproteobacteria</taxon>
        <taxon>Rhodobacterales</taxon>
        <taxon>Paracoccaceae</taxon>
        <taxon>Paracoccus</taxon>
        <taxon>Paracoccus broussonetiae</taxon>
    </lineage>
</organism>
<evidence type="ECO:0000313" key="1">
    <source>
        <dbReference type="EMBL" id="MFH5773604.1"/>
    </source>
</evidence>